<feature type="domain" description="Nitroreductase" evidence="3">
    <location>
        <begin position="67"/>
        <end position="236"/>
    </location>
</feature>
<evidence type="ECO:0000256" key="1">
    <source>
        <dbReference type="ARBA" id="ARBA00007118"/>
    </source>
</evidence>
<gene>
    <name evidence="4" type="ORF">FJZ47_12405</name>
</gene>
<dbReference type="InterPro" id="IPR000415">
    <property type="entry name" value="Nitroreductase-like"/>
</dbReference>
<evidence type="ECO:0000313" key="5">
    <source>
        <dbReference type="Proteomes" id="UP000712673"/>
    </source>
</evidence>
<dbReference type="InterPro" id="IPR029479">
    <property type="entry name" value="Nitroreductase"/>
</dbReference>
<keyword evidence="2" id="KW-0560">Oxidoreductase</keyword>
<dbReference type="Gene3D" id="3.40.109.10">
    <property type="entry name" value="NADH Oxidase"/>
    <property type="match status" value="1"/>
</dbReference>
<dbReference type="EMBL" id="VGLS01000359">
    <property type="protein sequence ID" value="MBM3224589.1"/>
    <property type="molecule type" value="Genomic_DNA"/>
</dbReference>
<dbReference type="Pfam" id="PF00881">
    <property type="entry name" value="Nitroreductase"/>
    <property type="match status" value="1"/>
</dbReference>
<dbReference type="PANTHER" id="PTHR43673">
    <property type="entry name" value="NAD(P)H NITROREDUCTASE YDGI-RELATED"/>
    <property type="match status" value="1"/>
</dbReference>
<reference evidence="4" key="1">
    <citation type="submission" date="2019-03" db="EMBL/GenBank/DDBJ databases">
        <title>Lake Tanganyika Metagenome-Assembled Genomes (MAGs).</title>
        <authorList>
            <person name="Tran P."/>
        </authorList>
    </citation>
    <scope>NUCLEOTIDE SEQUENCE</scope>
    <source>
        <strain evidence="4">K_DeepCast_65m_m2_066</strain>
    </source>
</reference>
<dbReference type="PANTHER" id="PTHR43673:SF10">
    <property type="entry name" value="NADH DEHYDROGENASE_NAD(P)H NITROREDUCTASE XCC3605-RELATED"/>
    <property type="match status" value="1"/>
</dbReference>
<dbReference type="GO" id="GO:0016491">
    <property type="term" value="F:oxidoreductase activity"/>
    <property type="evidence" value="ECO:0007669"/>
    <property type="project" value="UniProtKB-KW"/>
</dbReference>
<evidence type="ECO:0000256" key="2">
    <source>
        <dbReference type="ARBA" id="ARBA00023002"/>
    </source>
</evidence>
<dbReference type="Proteomes" id="UP000712673">
    <property type="component" value="Unassembled WGS sequence"/>
</dbReference>
<organism evidence="4 5">
    <name type="scientific">Tectimicrobiota bacterium</name>
    <dbReference type="NCBI Taxonomy" id="2528274"/>
    <lineage>
        <taxon>Bacteria</taxon>
        <taxon>Pseudomonadati</taxon>
        <taxon>Nitrospinota/Tectimicrobiota group</taxon>
        <taxon>Candidatus Tectimicrobiota</taxon>
    </lineage>
</organism>
<dbReference type="AlphaFoldDB" id="A0A937W396"/>
<sequence>MLCPRAFKSAPTEAASAVKFATSVLLSLLASYTRIVYDMPSSHILSSRKEYRMADSTDIFEILHTTRAMRRLKPDPVPDELIRKILEAGISAANGGNRQTWRFLVLKDRAVKERVQHFYKRAFDEVVGPRYRNSAPPPGVTAERYARQHAAVEYLTDHFHEAPVWIVACLNEGTSTPSRSSGASIYPAVQNMLLAARALGLGATLTTRHLQYEAEVEAALGLPPGVHSYAILPIGYPLGRFGPVGRGSLAEFVYEDRWGNTYSGT</sequence>
<evidence type="ECO:0000259" key="3">
    <source>
        <dbReference type="Pfam" id="PF00881"/>
    </source>
</evidence>
<name>A0A937W396_UNCTE</name>
<dbReference type="CDD" id="cd02062">
    <property type="entry name" value="Nitro_FMN_reductase"/>
    <property type="match status" value="1"/>
</dbReference>
<proteinExistence type="inferred from homology"/>
<protein>
    <submittedName>
        <fullName evidence="4">Nitroreductase</fullName>
    </submittedName>
</protein>
<evidence type="ECO:0000313" key="4">
    <source>
        <dbReference type="EMBL" id="MBM3224589.1"/>
    </source>
</evidence>
<accession>A0A937W396</accession>
<comment type="caution">
    <text evidence="4">The sequence shown here is derived from an EMBL/GenBank/DDBJ whole genome shotgun (WGS) entry which is preliminary data.</text>
</comment>
<comment type="similarity">
    <text evidence="1">Belongs to the nitroreductase family.</text>
</comment>
<dbReference type="SUPFAM" id="SSF55469">
    <property type="entry name" value="FMN-dependent nitroreductase-like"/>
    <property type="match status" value="1"/>
</dbReference>